<name>A0A7T8GT02_CALRO</name>
<accession>A0A7T8GT02</accession>
<protein>
    <submittedName>
        <fullName evidence="2">LOC100865163</fullName>
    </submittedName>
</protein>
<reference evidence="3" key="1">
    <citation type="submission" date="2021-01" db="EMBL/GenBank/DDBJ databases">
        <title>Caligus Genome Assembly.</title>
        <authorList>
            <person name="Gallardo-Escarate C."/>
        </authorList>
    </citation>
    <scope>NUCLEOTIDE SEQUENCE [LARGE SCALE GENOMIC DNA]</scope>
</reference>
<dbReference type="Proteomes" id="UP000595437">
    <property type="component" value="Chromosome 12"/>
</dbReference>
<evidence type="ECO:0000313" key="2">
    <source>
        <dbReference type="EMBL" id="QQP37263.1"/>
    </source>
</evidence>
<evidence type="ECO:0000256" key="1">
    <source>
        <dbReference type="SAM" id="MobiDB-lite"/>
    </source>
</evidence>
<feature type="non-terminal residue" evidence="2">
    <location>
        <position position="89"/>
    </location>
</feature>
<feature type="region of interest" description="Disordered" evidence="1">
    <location>
        <begin position="1"/>
        <end position="29"/>
    </location>
</feature>
<proteinExistence type="predicted"/>
<gene>
    <name evidence="2" type="ORF">FKW44_017473</name>
</gene>
<organism evidence="2 3">
    <name type="scientific">Caligus rogercresseyi</name>
    <name type="common">Sea louse</name>
    <dbReference type="NCBI Taxonomy" id="217165"/>
    <lineage>
        <taxon>Eukaryota</taxon>
        <taxon>Metazoa</taxon>
        <taxon>Ecdysozoa</taxon>
        <taxon>Arthropoda</taxon>
        <taxon>Crustacea</taxon>
        <taxon>Multicrustacea</taxon>
        <taxon>Hexanauplia</taxon>
        <taxon>Copepoda</taxon>
        <taxon>Siphonostomatoida</taxon>
        <taxon>Caligidae</taxon>
        <taxon>Caligus</taxon>
    </lineage>
</organism>
<sequence length="89" mass="9469">SSGSSCSVHTMDGGVSSLTQKEADAPSKNAEPLRLLTDALETDAECIPSVQIDFFLLDCFTDSESIGSEPEAPRPRPPGDGRLSLEKEM</sequence>
<feature type="region of interest" description="Disordered" evidence="1">
    <location>
        <begin position="65"/>
        <end position="89"/>
    </location>
</feature>
<evidence type="ECO:0000313" key="3">
    <source>
        <dbReference type="Proteomes" id="UP000595437"/>
    </source>
</evidence>
<dbReference type="AlphaFoldDB" id="A0A7T8GT02"/>
<keyword evidence="3" id="KW-1185">Reference proteome</keyword>
<feature type="compositionally biased region" description="Basic and acidic residues" evidence="1">
    <location>
        <begin position="71"/>
        <end position="89"/>
    </location>
</feature>
<dbReference type="EMBL" id="CP045901">
    <property type="protein sequence ID" value="QQP37263.1"/>
    <property type="molecule type" value="Genomic_DNA"/>
</dbReference>